<organism evidence="14 15">
    <name type="scientific">Xylanimonas ulmi</name>
    <dbReference type="NCBI Taxonomy" id="228973"/>
    <lineage>
        <taxon>Bacteria</taxon>
        <taxon>Bacillati</taxon>
        <taxon>Actinomycetota</taxon>
        <taxon>Actinomycetes</taxon>
        <taxon>Micrococcales</taxon>
        <taxon>Promicromonosporaceae</taxon>
        <taxon>Xylanimonas</taxon>
    </lineage>
</organism>
<dbReference type="PANTHER" id="PTHR10457">
    <property type="entry name" value="MEVALONATE KINASE/GALACTOKINASE"/>
    <property type="match status" value="1"/>
</dbReference>
<feature type="domain" description="Galactokinase N-terminal" evidence="13">
    <location>
        <begin position="39"/>
        <end position="79"/>
    </location>
</feature>
<evidence type="ECO:0000256" key="7">
    <source>
        <dbReference type="ARBA" id="ARBA00022842"/>
    </source>
</evidence>
<dbReference type="InterPro" id="IPR006206">
    <property type="entry name" value="Mevalonate/galactokinase"/>
</dbReference>
<keyword evidence="2" id="KW-0808">Transferase</keyword>
<dbReference type="GO" id="GO:0005524">
    <property type="term" value="F:ATP binding"/>
    <property type="evidence" value="ECO:0007669"/>
    <property type="project" value="UniProtKB-UniRule"/>
</dbReference>
<dbReference type="Gene3D" id="3.30.70.890">
    <property type="entry name" value="GHMP kinase, C-terminal domain"/>
    <property type="match status" value="1"/>
</dbReference>
<dbReference type="Proteomes" id="UP000293852">
    <property type="component" value="Unassembled WGS sequence"/>
</dbReference>
<dbReference type="Pfam" id="PF00288">
    <property type="entry name" value="GHMP_kinases_N"/>
    <property type="match status" value="1"/>
</dbReference>
<dbReference type="PROSITE" id="PS00106">
    <property type="entry name" value="GALACTOKINASE"/>
    <property type="match status" value="1"/>
</dbReference>
<evidence type="ECO:0000256" key="10">
    <source>
        <dbReference type="NCBIfam" id="TIGR00131"/>
    </source>
</evidence>
<evidence type="ECO:0000256" key="4">
    <source>
        <dbReference type="ARBA" id="ARBA00022741"/>
    </source>
</evidence>
<protein>
    <recommendedName>
        <fullName evidence="10">Galactokinase</fullName>
        <ecNumber evidence="10">2.7.1.6</ecNumber>
    </recommendedName>
</protein>
<keyword evidence="15" id="KW-1185">Reference proteome</keyword>
<dbReference type="PRINTS" id="PR00959">
    <property type="entry name" value="MEVGALKINASE"/>
</dbReference>
<dbReference type="InterPro" id="IPR000705">
    <property type="entry name" value="Galactokinase"/>
</dbReference>
<dbReference type="GO" id="GO:0005829">
    <property type="term" value="C:cytosol"/>
    <property type="evidence" value="ECO:0007669"/>
    <property type="project" value="TreeGrafter"/>
</dbReference>
<dbReference type="GO" id="GO:0046872">
    <property type="term" value="F:metal ion binding"/>
    <property type="evidence" value="ECO:0007669"/>
    <property type="project" value="UniProtKB-KW"/>
</dbReference>
<accession>A0A4Q7M816</accession>
<dbReference type="PIRSF" id="PIRSF000530">
    <property type="entry name" value="Galactokinase"/>
    <property type="match status" value="1"/>
</dbReference>
<keyword evidence="3" id="KW-0479">Metal-binding</keyword>
<evidence type="ECO:0000259" key="12">
    <source>
        <dbReference type="Pfam" id="PF08544"/>
    </source>
</evidence>
<keyword evidence="8" id="KW-0299">Galactose metabolism</keyword>
<dbReference type="EC" id="2.7.1.6" evidence="10"/>
<evidence type="ECO:0000256" key="3">
    <source>
        <dbReference type="ARBA" id="ARBA00022723"/>
    </source>
</evidence>
<keyword evidence="7" id="KW-0460">Magnesium</keyword>
<dbReference type="PRINTS" id="PR00473">
    <property type="entry name" value="GALCTOKINASE"/>
</dbReference>
<evidence type="ECO:0000256" key="6">
    <source>
        <dbReference type="ARBA" id="ARBA00022840"/>
    </source>
</evidence>
<comment type="caution">
    <text evidence="14">The sequence shown here is derived from an EMBL/GenBank/DDBJ whole genome shotgun (WGS) entry which is preliminary data.</text>
</comment>
<evidence type="ECO:0000256" key="1">
    <source>
        <dbReference type="ARBA" id="ARBA00006566"/>
    </source>
</evidence>
<dbReference type="PANTHER" id="PTHR10457:SF7">
    <property type="entry name" value="GALACTOKINASE-RELATED"/>
    <property type="match status" value="1"/>
</dbReference>
<dbReference type="SUPFAM" id="SSF54211">
    <property type="entry name" value="Ribosomal protein S5 domain 2-like"/>
    <property type="match status" value="1"/>
</dbReference>
<dbReference type="Gene3D" id="3.30.230.10">
    <property type="match status" value="1"/>
</dbReference>
<evidence type="ECO:0000256" key="2">
    <source>
        <dbReference type="ARBA" id="ARBA00022679"/>
    </source>
</evidence>
<dbReference type="InterPro" id="IPR019741">
    <property type="entry name" value="Galactokinase_CS"/>
</dbReference>
<dbReference type="NCBIfam" id="TIGR00131">
    <property type="entry name" value="gal_kin"/>
    <property type="match status" value="1"/>
</dbReference>
<feature type="domain" description="GHMP kinase N-terminal" evidence="11">
    <location>
        <begin position="114"/>
        <end position="204"/>
    </location>
</feature>
<evidence type="ECO:0000256" key="5">
    <source>
        <dbReference type="ARBA" id="ARBA00022777"/>
    </source>
</evidence>
<dbReference type="Pfam" id="PF10509">
    <property type="entry name" value="GalKase_gal_bdg"/>
    <property type="match status" value="1"/>
</dbReference>
<dbReference type="InterPro" id="IPR019539">
    <property type="entry name" value="GalKase_N"/>
</dbReference>
<sequence>MSTPQWLPAWTRAEGAERVRALFAQTFADDGADGPVPGTPDGVWSAPGRVNLIGEHTDYNAGLCLPTALPHRTYVALRRREDDVVRIASAQTDEPWTVRLADVHPGAVHGWGSYVAGVAWALRDAGHNVRGFDAVIDSCVPFGASLSSSAAIECAFAVALDDVFGLGLGADDAGRAHLVAAARRAENEIAGAPTGGLDQSAALLCAQGQALLLDFRPGLDAAGFAQHVPFDLAAAGLNLLVIDTRAPHQLVDGQYADRRASCETAANYLGVRALREVAPADLDATLERLAPFDVEDSLRRRVRHVITEIARTGAFADLVRGGLGSGGTPDEAAAAGAGRLMDASHASLRDDYEVTVRETDLAVEASRAAGAIGARMTGGGFGGSTIALVRADEVEQVAAAVAAAFADAGLTAPAFLAAPPSAAAGRDV</sequence>
<dbReference type="Pfam" id="PF08544">
    <property type="entry name" value="GHMP_kinases_C"/>
    <property type="match status" value="1"/>
</dbReference>
<reference evidence="14 15" key="1">
    <citation type="submission" date="2019-02" db="EMBL/GenBank/DDBJ databases">
        <title>Sequencing the genomes of 1000 actinobacteria strains.</title>
        <authorList>
            <person name="Klenk H.-P."/>
        </authorList>
    </citation>
    <scope>NUCLEOTIDE SEQUENCE [LARGE SCALE GENOMIC DNA]</scope>
    <source>
        <strain evidence="14 15">DSM 16932</strain>
    </source>
</reference>
<evidence type="ECO:0000256" key="8">
    <source>
        <dbReference type="ARBA" id="ARBA00023144"/>
    </source>
</evidence>
<name>A0A4Q7M816_9MICO</name>
<dbReference type="InterPro" id="IPR014721">
    <property type="entry name" value="Ribsml_uS5_D2-typ_fold_subgr"/>
</dbReference>
<keyword evidence="5 14" id="KW-0418">Kinase</keyword>
<evidence type="ECO:0000259" key="11">
    <source>
        <dbReference type="Pfam" id="PF00288"/>
    </source>
</evidence>
<dbReference type="GO" id="GO:0004335">
    <property type="term" value="F:galactokinase activity"/>
    <property type="evidence" value="ECO:0007669"/>
    <property type="project" value="UniProtKB-UniRule"/>
</dbReference>
<dbReference type="AlphaFoldDB" id="A0A4Q7M816"/>
<dbReference type="InterPro" id="IPR013750">
    <property type="entry name" value="GHMP_kinase_C_dom"/>
</dbReference>
<dbReference type="FunFam" id="3.30.70.890:FF:000001">
    <property type="entry name" value="Galactokinase"/>
    <property type="match status" value="1"/>
</dbReference>
<evidence type="ECO:0000313" key="14">
    <source>
        <dbReference type="EMBL" id="RZS63263.1"/>
    </source>
</evidence>
<evidence type="ECO:0000259" key="13">
    <source>
        <dbReference type="Pfam" id="PF10509"/>
    </source>
</evidence>
<evidence type="ECO:0000256" key="9">
    <source>
        <dbReference type="ARBA" id="ARBA00023277"/>
    </source>
</evidence>
<dbReference type="InterPro" id="IPR036554">
    <property type="entry name" value="GHMP_kinase_C_sf"/>
</dbReference>
<proteinExistence type="inferred from homology"/>
<comment type="similarity">
    <text evidence="1">Belongs to the GHMP kinase family. GalK subfamily.</text>
</comment>
<dbReference type="InterPro" id="IPR006204">
    <property type="entry name" value="GHMP_kinase_N_dom"/>
</dbReference>
<dbReference type="SUPFAM" id="SSF55060">
    <property type="entry name" value="GHMP Kinase, C-terminal domain"/>
    <property type="match status" value="1"/>
</dbReference>
<dbReference type="InterPro" id="IPR020568">
    <property type="entry name" value="Ribosomal_Su5_D2-typ_SF"/>
</dbReference>
<dbReference type="EMBL" id="SGWX01000001">
    <property type="protein sequence ID" value="RZS63263.1"/>
    <property type="molecule type" value="Genomic_DNA"/>
</dbReference>
<gene>
    <name evidence="14" type="ORF">EV386_3626</name>
</gene>
<dbReference type="RefSeq" id="WP_130416646.1">
    <property type="nucleotide sequence ID" value="NZ_SGWX01000001.1"/>
</dbReference>
<dbReference type="GO" id="GO:0006012">
    <property type="term" value="P:galactose metabolic process"/>
    <property type="evidence" value="ECO:0007669"/>
    <property type="project" value="UniProtKB-UniRule"/>
</dbReference>
<feature type="domain" description="GHMP kinase C-terminal" evidence="12">
    <location>
        <begin position="336"/>
        <end position="406"/>
    </location>
</feature>
<keyword evidence="9" id="KW-0119">Carbohydrate metabolism</keyword>
<evidence type="ECO:0000313" key="15">
    <source>
        <dbReference type="Proteomes" id="UP000293852"/>
    </source>
</evidence>
<keyword evidence="6" id="KW-0067">ATP-binding</keyword>
<dbReference type="OrthoDB" id="250531at2"/>
<keyword evidence="4" id="KW-0547">Nucleotide-binding</keyword>